<dbReference type="Gene3D" id="6.10.280.50">
    <property type="match status" value="1"/>
</dbReference>
<keyword evidence="1" id="KW-0175">Coiled coil</keyword>
<organism evidence="2 3">
    <name type="scientific">Hyphococcus aureus</name>
    <dbReference type="NCBI Taxonomy" id="2666033"/>
    <lineage>
        <taxon>Bacteria</taxon>
        <taxon>Pseudomonadati</taxon>
        <taxon>Pseudomonadota</taxon>
        <taxon>Alphaproteobacteria</taxon>
        <taxon>Parvularculales</taxon>
        <taxon>Parvularculaceae</taxon>
        <taxon>Hyphococcus</taxon>
    </lineage>
</organism>
<evidence type="ECO:0000256" key="1">
    <source>
        <dbReference type="SAM" id="Coils"/>
    </source>
</evidence>
<dbReference type="EMBL" id="JBHPON010000002">
    <property type="protein sequence ID" value="MFC6036475.1"/>
    <property type="molecule type" value="Genomic_DNA"/>
</dbReference>
<dbReference type="Pfam" id="PF04325">
    <property type="entry name" value="DUF465"/>
    <property type="match status" value="1"/>
</dbReference>
<protein>
    <submittedName>
        <fullName evidence="2">YdcH family protein</fullName>
    </submittedName>
</protein>
<dbReference type="Proteomes" id="UP001596116">
    <property type="component" value="Unassembled WGS sequence"/>
</dbReference>
<gene>
    <name evidence="2" type="ORF">ACFMB1_13040</name>
</gene>
<dbReference type="RefSeq" id="WP_379882289.1">
    <property type="nucleotide sequence ID" value="NZ_JBHPON010000002.1"/>
</dbReference>
<proteinExistence type="predicted"/>
<comment type="caution">
    <text evidence="2">The sequence shown here is derived from an EMBL/GenBank/DDBJ whole genome shotgun (WGS) entry which is preliminary data.</text>
</comment>
<sequence>MAIKAHMETLNRRHQELEAAINAETKSPGYDEMHVVELKRQKLKIKDQLEELRIQNKLN</sequence>
<evidence type="ECO:0000313" key="2">
    <source>
        <dbReference type="EMBL" id="MFC6036475.1"/>
    </source>
</evidence>
<reference evidence="2 3" key="1">
    <citation type="submission" date="2024-09" db="EMBL/GenBank/DDBJ databases">
        <authorList>
            <person name="Zhang Z.-H."/>
        </authorList>
    </citation>
    <scope>NUCLEOTIDE SEQUENCE [LARGE SCALE GENOMIC DNA]</scope>
    <source>
        <strain evidence="2 3">HHTR114</strain>
    </source>
</reference>
<dbReference type="InterPro" id="IPR038444">
    <property type="entry name" value="DUF465_sf"/>
</dbReference>
<name>A0ABW1KWJ7_9PROT</name>
<dbReference type="InterPro" id="IPR007420">
    <property type="entry name" value="DUF465"/>
</dbReference>
<accession>A0ABW1KWJ7</accession>
<feature type="coiled-coil region" evidence="1">
    <location>
        <begin position="7"/>
        <end position="55"/>
    </location>
</feature>
<keyword evidence="3" id="KW-1185">Reference proteome</keyword>
<evidence type="ECO:0000313" key="3">
    <source>
        <dbReference type="Proteomes" id="UP001596116"/>
    </source>
</evidence>